<evidence type="ECO:0000313" key="2">
    <source>
        <dbReference type="EMBL" id="RTI05272.1"/>
    </source>
</evidence>
<dbReference type="EMBL" id="PEMG01000438">
    <property type="protein sequence ID" value="RTI05272.1"/>
    <property type="molecule type" value="Genomic_DNA"/>
</dbReference>
<dbReference type="Proteomes" id="UP000287173">
    <property type="component" value="Unassembled WGS sequence"/>
</dbReference>
<dbReference type="SUPFAM" id="SSF52540">
    <property type="entry name" value="P-loop containing nucleoside triphosphate hydrolases"/>
    <property type="match status" value="1"/>
</dbReference>
<sequence>MPLERKVAGVLAYLALEGPTPRSKLAGLLWPETHERAARNNLVQSLRRLRRAVGGYEAVRGEGTLQLAEDLEADVTRLILSTLQGKYAEAVDLEGELIGGYDYDDCPDFADWLQAEREHLSGLWREALESEARRLEEEGELRKALALALRLAEADPFSEEHLRRVMRLYYLRGDRGAAMSAYHHGRERLKRELGVDPLPETQALVQVIERGAVLPGAGGRLRREIPLVLWQPPVLVGREQALVQIEEAWEAGKLVFIAGEPGIGKTRLLRDFASRKGSYVWMSALPGDKGTPFAFYARALREAFGESPGLRLPSWVRRELSRILPDLFPLDPLPWRDPADRIRLFAAMAEAVGELRRQAGVLVMDDLQYLDAASAEAWAYMLSKLALDASGPRHYLGAYRQGELSAEAQATVDGLVQAGLAVRILLDPLQPGDVEALLASLELPNLSPTELAPALFRYTGGIPFFLLETLRVLWELGEGPEAPGHLPTSQRAREQVARCLGLLSPAALRLAQVAAILGEDLSLELAAGVLECAPLELARPWAELEAAQILRQGRFAHDLLLEAVKERIPVPLQAHLHRQVARALEEAGAHPARIAQHWLEGGREEVAARFWLAAGRDYQARALYAEARAMLEKALSHSQDRRSDLEGATRVEAQLLLADICREERRYGEADALLADLLDGSLPLRVRVEALRARAYLAIGDPLRAAGYARKAYLLAHKIEDEELLHLTRTAYAAVLWGLGKVGEAIHLLEPELALDHPDARHRIRILAYLGALYAHRGRFREAYALLEEGFHLAQGQDPYWRVLVAAFLVGADVERGEPLAHWELAQATRALGPFDVSEYLALVMARACLEAHEPRLALELLAERPGAHLGRAYACLGLAYTCQALLALDDKEAARQALMEALAVAEDLEGAPRALVQVAVAALRLGEPVAQALLERISPETLSPADRRSLEGVGLGFGMYLP</sequence>
<gene>
    <name evidence="2" type="ORF">CSW30_11800</name>
</gene>
<dbReference type="SUPFAM" id="SSF48452">
    <property type="entry name" value="TPR-like"/>
    <property type="match status" value="2"/>
</dbReference>
<dbReference type="InterPro" id="IPR051677">
    <property type="entry name" value="AfsR-DnrI-RedD_regulator"/>
</dbReference>
<dbReference type="Pfam" id="PF03704">
    <property type="entry name" value="BTAD"/>
    <property type="match status" value="1"/>
</dbReference>
<dbReference type="Gene3D" id="1.25.40.10">
    <property type="entry name" value="Tetratricopeptide repeat domain"/>
    <property type="match status" value="2"/>
</dbReference>
<dbReference type="InterPro" id="IPR041664">
    <property type="entry name" value="AAA_16"/>
</dbReference>
<dbReference type="PANTHER" id="PTHR35807">
    <property type="entry name" value="TRANSCRIPTIONAL REGULATOR REDD-RELATED"/>
    <property type="match status" value="1"/>
</dbReference>
<feature type="domain" description="Bacterial transcriptional activator" evidence="1">
    <location>
        <begin position="73"/>
        <end position="209"/>
    </location>
</feature>
<evidence type="ECO:0000259" key="1">
    <source>
        <dbReference type="SMART" id="SM01043"/>
    </source>
</evidence>
<protein>
    <submittedName>
        <fullName evidence="2">Transcriptional regulator</fullName>
    </submittedName>
</protein>
<evidence type="ECO:0000313" key="3">
    <source>
        <dbReference type="Proteomes" id="UP000287173"/>
    </source>
</evidence>
<dbReference type="InterPro" id="IPR027417">
    <property type="entry name" value="P-loop_NTPase"/>
</dbReference>
<reference evidence="2 3" key="1">
    <citation type="journal article" date="2019" name="Extremophiles">
        <title>Biogeography of thermophiles and predominance of Thermus scotoductus in domestic water heaters.</title>
        <authorList>
            <person name="Wilpiszeski R.L."/>
            <person name="Zhang Z."/>
            <person name="House C.H."/>
        </authorList>
    </citation>
    <scope>NUCLEOTIDE SEQUENCE [LARGE SCALE GENOMIC DNA]</scope>
    <source>
        <strain evidence="2 3">17_S17</strain>
    </source>
</reference>
<dbReference type="SMART" id="SM01043">
    <property type="entry name" value="BTAD"/>
    <property type="match status" value="1"/>
</dbReference>
<name>A0A430ULZ0_THESC</name>
<comment type="caution">
    <text evidence="2">The sequence shown here is derived from an EMBL/GenBank/DDBJ whole genome shotgun (WGS) entry which is preliminary data.</text>
</comment>
<organism evidence="2 3">
    <name type="scientific">Thermus scotoductus</name>
    <dbReference type="NCBI Taxonomy" id="37636"/>
    <lineage>
        <taxon>Bacteria</taxon>
        <taxon>Thermotogati</taxon>
        <taxon>Deinococcota</taxon>
        <taxon>Deinococci</taxon>
        <taxon>Thermales</taxon>
        <taxon>Thermaceae</taxon>
        <taxon>Thermus</taxon>
    </lineage>
</organism>
<dbReference type="AlphaFoldDB" id="A0A430ULZ0"/>
<proteinExistence type="predicted"/>
<dbReference type="InterPro" id="IPR011990">
    <property type="entry name" value="TPR-like_helical_dom_sf"/>
</dbReference>
<dbReference type="Gene3D" id="3.40.50.300">
    <property type="entry name" value="P-loop containing nucleotide triphosphate hydrolases"/>
    <property type="match status" value="1"/>
</dbReference>
<dbReference type="Pfam" id="PF13191">
    <property type="entry name" value="AAA_16"/>
    <property type="match status" value="1"/>
</dbReference>
<accession>A0A430ULZ0</accession>
<dbReference type="InterPro" id="IPR005158">
    <property type="entry name" value="BTAD"/>
</dbReference>